<dbReference type="Proteomes" id="UP000095283">
    <property type="component" value="Unplaced"/>
</dbReference>
<evidence type="ECO:0000256" key="1">
    <source>
        <dbReference type="ARBA" id="ARBA00022837"/>
    </source>
</evidence>
<dbReference type="SUPFAM" id="SSF47473">
    <property type="entry name" value="EF-hand"/>
    <property type="match status" value="1"/>
</dbReference>
<feature type="domain" description="EF-hand" evidence="2">
    <location>
        <begin position="1"/>
        <end position="25"/>
    </location>
</feature>
<keyword evidence="1" id="KW-0106">Calcium</keyword>
<dbReference type="PROSITE" id="PS00018">
    <property type="entry name" value="EF_HAND_1"/>
    <property type="match status" value="1"/>
</dbReference>
<evidence type="ECO:0000313" key="3">
    <source>
        <dbReference type="Proteomes" id="UP000095283"/>
    </source>
</evidence>
<organism evidence="3 4">
    <name type="scientific">Heterorhabditis bacteriophora</name>
    <name type="common">Entomopathogenic nematode worm</name>
    <dbReference type="NCBI Taxonomy" id="37862"/>
    <lineage>
        <taxon>Eukaryota</taxon>
        <taxon>Metazoa</taxon>
        <taxon>Ecdysozoa</taxon>
        <taxon>Nematoda</taxon>
        <taxon>Chromadorea</taxon>
        <taxon>Rhabditida</taxon>
        <taxon>Rhabditina</taxon>
        <taxon>Rhabditomorpha</taxon>
        <taxon>Strongyloidea</taxon>
        <taxon>Heterorhabditidae</taxon>
        <taxon>Heterorhabditis</taxon>
    </lineage>
</organism>
<reference evidence="4" key="1">
    <citation type="submission" date="2016-11" db="UniProtKB">
        <authorList>
            <consortium name="WormBaseParasite"/>
        </authorList>
    </citation>
    <scope>IDENTIFICATION</scope>
</reference>
<dbReference type="Gene3D" id="1.10.238.10">
    <property type="entry name" value="EF-hand"/>
    <property type="match status" value="1"/>
</dbReference>
<evidence type="ECO:0000259" key="2">
    <source>
        <dbReference type="PROSITE" id="PS50222"/>
    </source>
</evidence>
<protein>
    <submittedName>
        <fullName evidence="4">EF-hand domain-containing protein</fullName>
    </submittedName>
</protein>
<dbReference type="InterPro" id="IPR002048">
    <property type="entry name" value="EF_hand_dom"/>
</dbReference>
<dbReference type="AlphaFoldDB" id="A0A1I7WFW5"/>
<keyword evidence="3" id="KW-1185">Reference proteome</keyword>
<dbReference type="WBParaSite" id="Hba_03847">
    <property type="protein sequence ID" value="Hba_03847"/>
    <property type="gene ID" value="Hba_03847"/>
</dbReference>
<evidence type="ECO:0000313" key="4">
    <source>
        <dbReference type="WBParaSite" id="Hba_03847"/>
    </source>
</evidence>
<dbReference type="InterPro" id="IPR011992">
    <property type="entry name" value="EF-hand-dom_pair"/>
</dbReference>
<sequence>MFDSNGDGAINFNEFRHYYSSYSKSTCFREKDNDRDGVITIGYEEFLTMVFDLKV</sequence>
<name>A0A1I7WFW5_HETBA</name>
<dbReference type="PROSITE" id="PS50222">
    <property type="entry name" value="EF_HAND_2"/>
    <property type="match status" value="1"/>
</dbReference>
<accession>A0A1I7WFW5</accession>
<dbReference type="InterPro" id="IPR018247">
    <property type="entry name" value="EF_Hand_1_Ca_BS"/>
</dbReference>
<dbReference type="GO" id="GO:0005509">
    <property type="term" value="F:calcium ion binding"/>
    <property type="evidence" value="ECO:0007669"/>
    <property type="project" value="InterPro"/>
</dbReference>
<dbReference type="Pfam" id="PF13202">
    <property type="entry name" value="EF-hand_5"/>
    <property type="match status" value="1"/>
</dbReference>
<proteinExistence type="predicted"/>